<evidence type="ECO:0000313" key="7">
    <source>
        <dbReference type="Proteomes" id="UP000276133"/>
    </source>
</evidence>
<keyword evidence="1 3" id="KW-0479">Metal-binding</keyword>
<feature type="region of interest" description="Disordered" evidence="4">
    <location>
        <begin position="134"/>
        <end position="153"/>
    </location>
</feature>
<dbReference type="GO" id="GO:0008270">
    <property type="term" value="F:zinc ion binding"/>
    <property type="evidence" value="ECO:0007669"/>
    <property type="project" value="UniProtKB-KW"/>
</dbReference>
<evidence type="ECO:0000256" key="2">
    <source>
        <dbReference type="ARBA" id="ARBA00022833"/>
    </source>
</evidence>
<reference evidence="6 7" key="1">
    <citation type="journal article" date="2018" name="Sci. Rep.">
        <title>Genomic signatures of local adaptation to the degree of environmental predictability in rotifers.</title>
        <authorList>
            <person name="Franch-Gras L."/>
            <person name="Hahn C."/>
            <person name="Garcia-Roger E.M."/>
            <person name="Carmona M.J."/>
            <person name="Serra M."/>
            <person name="Gomez A."/>
        </authorList>
    </citation>
    <scope>NUCLEOTIDE SEQUENCE [LARGE SCALE GENOMIC DNA]</scope>
    <source>
        <strain evidence="6">HYR1</strain>
    </source>
</reference>
<dbReference type="EMBL" id="REGN01002614">
    <property type="protein sequence ID" value="RNA27017.1"/>
    <property type="molecule type" value="Genomic_DNA"/>
</dbReference>
<dbReference type="PROSITE" id="PS50089">
    <property type="entry name" value="ZF_RING_2"/>
    <property type="match status" value="1"/>
</dbReference>
<dbReference type="GO" id="GO:0016874">
    <property type="term" value="F:ligase activity"/>
    <property type="evidence" value="ECO:0007669"/>
    <property type="project" value="UniProtKB-KW"/>
</dbReference>
<dbReference type="PANTHER" id="PTHR23041">
    <property type="entry name" value="RING FINGER DOMAIN-CONTAINING"/>
    <property type="match status" value="1"/>
</dbReference>
<comment type="caution">
    <text evidence="6">The sequence shown here is derived from an EMBL/GenBank/DDBJ whole genome shotgun (WGS) entry which is preliminary data.</text>
</comment>
<name>A0A3M7RUM1_BRAPC</name>
<keyword evidence="6" id="KW-0436">Ligase</keyword>
<dbReference type="OrthoDB" id="5790173at2759"/>
<dbReference type="PANTHER" id="PTHR23041:SF78">
    <property type="entry name" value="E3 UBIQUITIN-PROTEIN LIGASE RNF4"/>
    <property type="match status" value="1"/>
</dbReference>
<dbReference type="InterPro" id="IPR047134">
    <property type="entry name" value="RNF4"/>
</dbReference>
<evidence type="ECO:0000256" key="4">
    <source>
        <dbReference type="SAM" id="MobiDB-lite"/>
    </source>
</evidence>
<dbReference type="Pfam" id="PF14634">
    <property type="entry name" value="zf-RING_5"/>
    <property type="match status" value="1"/>
</dbReference>
<dbReference type="Gene3D" id="3.30.40.10">
    <property type="entry name" value="Zinc/RING finger domain, C3HC4 (zinc finger)"/>
    <property type="match status" value="1"/>
</dbReference>
<dbReference type="InterPro" id="IPR001841">
    <property type="entry name" value="Znf_RING"/>
</dbReference>
<keyword evidence="1 3" id="KW-0863">Zinc-finger</keyword>
<keyword evidence="2" id="KW-0862">Zinc</keyword>
<evidence type="ECO:0000259" key="5">
    <source>
        <dbReference type="PROSITE" id="PS50089"/>
    </source>
</evidence>
<dbReference type="SUPFAM" id="SSF57850">
    <property type="entry name" value="RING/U-box"/>
    <property type="match status" value="1"/>
</dbReference>
<evidence type="ECO:0000256" key="3">
    <source>
        <dbReference type="PROSITE-ProRule" id="PRU00175"/>
    </source>
</evidence>
<evidence type="ECO:0000313" key="6">
    <source>
        <dbReference type="EMBL" id="RNA27017.1"/>
    </source>
</evidence>
<dbReference type="Proteomes" id="UP000276133">
    <property type="component" value="Unassembled WGS sequence"/>
</dbReference>
<accession>A0A3M7RUM1</accession>
<feature type="domain" description="RING-type" evidence="5">
    <location>
        <begin position="157"/>
        <end position="203"/>
    </location>
</feature>
<dbReference type="InterPro" id="IPR013083">
    <property type="entry name" value="Znf_RING/FYVE/PHD"/>
</dbReference>
<dbReference type="SMART" id="SM00184">
    <property type="entry name" value="RING"/>
    <property type="match status" value="1"/>
</dbReference>
<protein>
    <submittedName>
        <fullName evidence="6">E3 ubiquitin-ligase RNF4-like isoform X1</fullName>
    </submittedName>
</protein>
<dbReference type="AlphaFoldDB" id="A0A3M7RUM1"/>
<organism evidence="6 7">
    <name type="scientific">Brachionus plicatilis</name>
    <name type="common">Marine rotifer</name>
    <name type="synonym">Brachionus muelleri</name>
    <dbReference type="NCBI Taxonomy" id="10195"/>
    <lineage>
        <taxon>Eukaryota</taxon>
        <taxon>Metazoa</taxon>
        <taxon>Spiralia</taxon>
        <taxon>Gnathifera</taxon>
        <taxon>Rotifera</taxon>
        <taxon>Eurotatoria</taxon>
        <taxon>Monogononta</taxon>
        <taxon>Pseudotrocha</taxon>
        <taxon>Ploima</taxon>
        <taxon>Brachionidae</taxon>
        <taxon>Brachionus</taxon>
    </lineage>
</organism>
<evidence type="ECO:0000256" key="1">
    <source>
        <dbReference type="ARBA" id="ARBA00022771"/>
    </source>
</evidence>
<gene>
    <name evidence="6" type="ORF">BpHYR1_025147</name>
</gene>
<dbReference type="STRING" id="10195.A0A3M7RUM1"/>
<keyword evidence="7" id="KW-1185">Reference proteome</keyword>
<proteinExistence type="predicted"/>
<sequence>MDINGRISHTINGPVGSINGQVSGDIKGDVLGDIYGQVNGDIHGDVKGSIYGTVNGNVNGLVYGKIAGIVSGKCRSAHNDNRATNPQIGLINIMNSWKLMQPKISTQNKYSFYSNSNQHYYSFGSNGNFVSKDESPTAHQFESKSNSESENKSPIDCPICFKNLNEIKQSNGQLVSSQCGHIMCNSCFDKVFQNKSAINCPFCGLEQLKSNYHKLFL</sequence>